<dbReference type="Proteomes" id="UP001596977">
    <property type="component" value="Unassembled WGS sequence"/>
</dbReference>
<protein>
    <submittedName>
        <fullName evidence="2">Uncharacterized protein</fullName>
    </submittedName>
</protein>
<feature type="transmembrane region" description="Helical" evidence="1">
    <location>
        <begin position="36"/>
        <end position="60"/>
    </location>
</feature>
<feature type="transmembrane region" description="Helical" evidence="1">
    <location>
        <begin position="7"/>
        <end position="30"/>
    </location>
</feature>
<evidence type="ECO:0000256" key="1">
    <source>
        <dbReference type="SAM" id="Phobius"/>
    </source>
</evidence>
<accession>A0ABW3H3K7</accession>
<dbReference type="RefSeq" id="WP_264943201.1">
    <property type="nucleotide sequence ID" value="NZ_JAPDRA010000002.1"/>
</dbReference>
<name>A0ABW3H3K7_9SPHN</name>
<organism evidence="2 3">
    <name type="scientific">Sphingomonas canadensis</name>
    <dbReference type="NCBI Taxonomy" id="1219257"/>
    <lineage>
        <taxon>Bacteria</taxon>
        <taxon>Pseudomonadati</taxon>
        <taxon>Pseudomonadota</taxon>
        <taxon>Alphaproteobacteria</taxon>
        <taxon>Sphingomonadales</taxon>
        <taxon>Sphingomonadaceae</taxon>
        <taxon>Sphingomonas</taxon>
    </lineage>
</organism>
<sequence length="229" mass="24649">MSRPIGLLIAAAGVAAGFIVLIQLGFIWHGDAAPPAIAAAFPFAAALFAVLALWGAAALFRNAGQAGTRRRAARALRRDADGWRREREALIARLEADPQLNAYAARMRAGESWNEDQIAYDRDPDAVTTCSHLAPIERAMRRQGIAVKLQQPGILHAQCVVDEAALDQRFALARPGWYGLVPAWDRSAEDPPAAVFRCDEHPATIFVVERGQAQPGVPAFPAQERAGAA</sequence>
<dbReference type="EMBL" id="JBHTJG010000002">
    <property type="protein sequence ID" value="MFD0946003.1"/>
    <property type="molecule type" value="Genomic_DNA"/>
</dbReference>
<comment type="caution">
    <text evidence="2">The sequence shown here is derived from an EMBL/GenBank/DDBJ whole genome shotgun (WGS) entry which is preliminary data.</text>
</comment>
<keyword evidence="1" id="KW-0812">Transmembrane</keyword>
<evidence type="ECO:0000313" key="2">
    <source>
        <dbReference type="EMBL" id="MFD0946003.1"/>
    </source>
</evidence>
<proteinExistence type="predicted"/>
<keyword evidence="1" id="KW-1133">Transmembrane helix</keyword>
<keyword evidence="3" id="KW-1185">Reference proteome</keyword>
<keyword evidence="1" id="KW-0472">Membrane</keyword>
<reference evidence="3" key="1">
    <citation type="journal article" date="2019" name="Int. J. Syst. Evol. Microbiol.">
        <title>The Global Catalogue of Microorganisms (GCM) 10K type strain sequencing project: providing services to taxonomists for standard genome sequencing and annotation.</title>
        <authorList>
            <consortium name="The Broad Institute Genomics Platform"/>
            <consortium name="The Broad Institute Genome Sequencing Center for Infectious Disease"/>
            <person name="Wu L."/>
            <person name="Ma J."/>
        </authorList>
    </citation>
    <scope>NUCLEOTIDE SEQUENCE [LARGE SCALE GENOMIC DNA]</scope>
    <source>
        <strain evidence="3">CCUG 62982</strain>
    </source>
</reference>
<evidence type="ECO:0000313" key="3">
    <source>
        <dbReference type="Proteomes" id="UP001596977"/>
    </source>
</evidence>
<gene>
    <name evidence="2" type="ORF">ACFQ1E_06605</name>
</gene>